<proteinExistence type="predicted"/>
<dbReference type="InterPro" id="IPR010710">
    <property type="entry name" value="DUF1289"/>
</dbReference>
<protein>
    <submittedName>
        <fullName evidence="1">Fe-S protein YdhL (DUF1289 family)</fullName>
    </submittedName>
</protein>
<name>A0ABU1VZZ4_9GAMM</name>
<accession>A0ABU1VZZ4</accession>
<organism evidence="1 2">
    <name type="scientific">Rheinheimera soli</name>
    <dbReference type="NCBI Taxonomy" id="443616"/>
    <lineage>
        <taxon>Bacteria</taxon>
        <taxon>Pseudomonadati</taxon>
        <taxon>Pseudomonadota</taxon>
        <taxon>Gammaproteobacteria</taxon>
        <taxon>Chromatiales</taxon>
        <taxon>Chromatiaceae</taxon>
        <taxon>Rheinheimera</taxon>
    </lineage>
</organism>
<dbReference type="Proteomes" id="UP001257909">
    <property type="component" value="Unassembled WGS sequence"/>
</dbReference>
<evidence type="ECO:0000313" key="2">
    <source>
        <dbReference type="Proteomes" id="UP001257909"/>
    </source>
</evidence>
<dbReference type="EMBL" id="JAVDWR010000004">
    <property type="protein sequence ID" value="MDR7120983.1"/>
    <property type="molecule type" value="Genomic_DNA"/>
</dbReference>
<dbReference type="RefSeq" id="WP_310277272.1">
    <property type="nucleotide sequence ID" value="NZ_JAVDWR010000004.1"/>
</dbReference>
<keyword evidence="2" id="KW-1185">Reference proteome</keyword>
<dbReference type="PANTHER" id="PTHR35175:SF2">
    <property type="entry name" value="DUF1289 DOMAIN-CONTAINING PROTEIN"/>
    <property type="match status" value="1"/>
</dbReference>
<sequence length="76" mass="8562">MINLVTEDSMPASPCNRICCLNHSDVCLGCGRTLQEIKDWHSADKTQKLQILQNSQQRLTAKPQFDLRHPVATPSE</sequence>
<dbReference type="PANTHER" id="PTHR35175">
    <property type="entry name" value="DUF1289 DOMAIN-CONTAINING PROTEIN"/>
    <property type="match status" value="1"/>
</dbReference>
<dbReference type="Pfam" id="PF06945">
    <property type="entry name" value="DUF1289"/>
    <property type="match status" value="1"/>
</dbReference>
<comment type="caution">
    <text evidence="1">The sequence shown here is derived from an EMBL/GenBank/DDBJ whole genome shotgun (WGS) entry which is preliminary data.</text>
</comment>
<reference evidence="1 2" key="1">
    <citation type="submission" date="2023-07" db="EMBL/GenBank/DDBJ databases">
        <title>Sorghum-associated microbial communities from plants grown in Nebraska, USA.</title>
        <authorList>
            <person name="Schachtman D."/>
        </authorList>
    </citation>
    <scope>NUCLEOTIDE SEQUENCE [LARGE SCALE GENOMIC DNA]</scope>
    <source>
        <strain evidence="1 2">4138</strain>
    </source>
</reference>
<gene>
    <name evidence="1" type="ORF">J2W69_001921</name>
</gene>
<evidence type="ECO:0000313" key="1">
    <source>
        <dbReference type="EMBL" id="MDR7120983.1"/>
    </source>
</evidence>